<feature type="region of interest" description="Disordered" evidence="2">
    <location>
        <begin position="625"/>
        <end position="683"/>
    </location>
</feature>
<feature type="compositionally biased region" description="Basic and acidic residues" evidence="2">
    <location>
        <begin position="846"/>
        <end position="862"/>
    </location>
</feature>
<keyword evidence="3" id="KW-1185">Reference proteome</keyword>
<name>A0AAJ7SBL7_9HYME</name>
<dbReference type="Proteomes" id="UP000694925">
    <property type="component" value="Unplaced"/>
</dbReference>
<evidence type="ECO:0000313" key="4">
    <source>
        <dbReference type="RefSeq" id="XP_026674954.1"/>
    </source>
</evidence>
<evidence type="ECO:0000256" key="1">
    <source>
        <dbReference type="SAM" id="Coils"/>
    </source>
</evidence>
<keyword evidence="1" id="KW-0175">Coiled coil</keyword>
<organism evidence="3 4">
    <name type="scientific">Ceratina calcarata</name>
    <dbReference type="NCBI Taxonomy" id="156304"/>
    <lineage>
        <taxon>Eukaryota</taxon>
        <taxon>Metazoa</taxon>
        <taxon>Ecdysozoa</taxon>
        <taxon>Arthropoda</taxon>
        <taxon>Hexapoda</taxon>
        <taxon>Insecta</taxon>
        <taxon>Pterygota</taxon>
        <taxon>Neoptera</taxon>
        <taxon>Endopterygota</taxon>
        <taxon>Hymenoptera</taxon>
        <taxon>Apocrita</taxon>
        <taxon>Aculeata</taxon>
        <taxon>Apoidea</taxon>
        <taxon>Anthophila</taxon>
        <taxon>Apidae</taxon>
        <taxon>Ceratina</taxon>
        <taxon>Zadontomerus</taxon>
    </lineage>
</organism>
<reference evidence="4" key="1">
    <citation type="submission" date="2025-08" db="UniProtKB">
        <authorList>
            <consortium name="RefSeq"/>
        </authorList>
    </citation>
    <scope>IDENTIFICATION</scope>
    <source>
        <tissue evidence="4">Whole body</tissue>
    </source>
</reference>
<dbReference type="GeneID" id="113465161"/>
<protein>
    <submittedName>
        <fullName evidence="4">Uncharacterized protein LOC113465161</fullName>
    </submittedName>
</protein>
<feature type="region of interest" description="Disordered" evidence="2">
    <location>
        <begin position="846"/>
        <end position="894"/>
    </location>
</feature>
<sequence>MSSLCTSVCRPECRTECKRIRGKKWEYPVKKSKEYWEKFCDDEEKKLIVVRNPFLRLPYHSSSKNDSQLLYNVNLGIQNNNIADGNSASHIQSNYTNNCKVSSNSLHKLLPAKSKSKSNYDIKKKSALKVALLDGPKILDTKCNLASPKVVRIPKLDTSDPQPSSRGIRYRKVDDIRAPFNVQNGAEVQGESSPSLPYIETNIPKTLDLQLTLKKLQDELRVLEEKNSKIRDRRQISETKPKERIENQIRTENQKEITDDEFLKYSAHFAQKTLKRLIRKRNPNFKFGTIDYLQQKRVFKSSTDSSSSCDETKDSVKIKIIEENIIEPNECSSVKSNETESRTIFTSSRSTSGPSPKFMYPDDWRSSSSQILSSIPELSSYPRKNCDRCLRCMYKPFEIPLERKTSLPRTVLRRIIEDTVDLRQDYEEDSSEDSDSTSAIVPNFKNEVERILCREVKTKNITFDEKSCFSATRLCTQVDCSFQEKHGQTEMSEQKSILESGFVHETIMKKTERDQQADVTTSTILNNPTAISSTKVLLLQRMKLPSTFHSESVDEDESTAVSIGDEQMKPKYLVPCHAPTNFRPSLEHLRALRNRKPTTLQDRIQLLESASSKKGVSVDDYDDVMEKPRSVPEGVYERDKTENEGMKRAGPQPLTKAKSFVGKPSLEEAKARTEKQRHSLKKGASFPRFSVSTDTVSNKSDASKDALRELKTTRDDDFTKTSYDFSGIEDTKLPLTRMNEVLEILWSLAASNASPLDMLEALCKEFSERLLNQAKSDDLVKHDRIVRLTRLLVDSKRYLHADIFPSNLVFSTNQPPPCNPRLLRRIFPLKTYNLVAPVLGMPEIEEKKKRRDEESQVYHRESVEEEASSPFDSLEVHPPTLTDTESPRKKGKVGHRRYNPYALFLVKPRRKVVTWRQLTKRDLEGYDPDATLEMRADNSMKRICQDFCQWVETLGGTDNAIDEQVLRDMFEIDFSAEACRAMQVLIQEMPVVPAEVALTRNCPEAGKLNMTKKHVMKDVKAERTPAKIKAFGTAIPWKLRFVPPNNQVENRWLRCENVPKDIETMEVVWKDITHLRSVLGFVEWLQQHPEVSPPNALRKIALMDIKDLRQIEEDETFAHLELDIAQIESLRVAVNGEDVM</sequence>
<accession>A0AAJ7SBL7</accession>
<evidence type="ECO:0000256" key="2">
    <source>
        <dbReference type="SAM" id="MobiDB-lite"/>
    </source>
</evidence>
<feature type="coiled-coil region" evidence="1">
    <location>
        <begin position="206"/>
        <end position="233"/>
    </location>
</feature>
<dbReference type="RefSeq" id="XP_026674954.1">
    <property type="nucleotide sequence ID" value="XM_026819153.1"/>
</dbReference>
<dbReference type="KEGG" id="ccal:113465161"/>
<feature type="compositionally biased region" description="Basic and acidic residues" evidence="2">
    <location>
        <begin position="665"/>
        <end position="677"/>
    </location>
</feature>
<proteinExistence type="predicted"/>
<evidence type="ECO:0000313" key="3">
    <source>
        <dbReference type="Proteomes" id="UP000694925"/>
    </source>
</evidence>
<dbReference type="AlphaFoldDB" id="A0AAJ7SBL7"/>
<feature type="compositionally biased region" description="Basic and acidic residues" evidence="2">
    <location>
        <begin position="625"/>
        <end position="647"/>
    </location>
</feature>
<gene>
    <name evidence="4" type="primary">LOC113465161</name>
</gene>